<keyword evidence="7" id="KW-1185">Reference proteome</keyword>
<dbReference type="PANTHER" id="PTHR48022">
    <property type="entry name" value="PLASTIDIC GLUCOSE TRANSPORTER 4"/>
    <property type="match status" value="1"/>
</dbReference>
<proteinExistence type="predicted"/>
<evidence type="ECO:0000313" key="6">
    <source>
        <dbReference type="EMBL" id="PNS17522.1"/>
    </source>
</evidence>
<protein>
    <submittedName>
        <fullName evidence="6">Repressible high-affinity phosphate permease</fullName>
    </submittedName>
</protein>
<keyword evidence="3 5" id="KW-1133">Transmembrane helix</keyword>
<evidence type="ECO:0000256" key="4">
    <source>
        <dbReference type="ARBA" id="ARBA00023136"/>
    </source>
</evidence>
<dbReference type="SUPFAM" id="SSF103473">
    <property type="entry name" value="MFS general substrate transporter"/>
    <property type="match status" value="1"/>
</dbReference>
<dbReference type="PANTHER" id="PTHR48022:SF51">
    <property type="entry name" value="ALPHA-GLUCOSIDE TRANSPORTER, PUTATIVE (AFU_ORTHOLOGUE AFUA_6G11920)-RELATED"/>
    <property type="match status" value="1"/>
</dbReference>
<dbReference type="InterPro" id="IPR036259">
    <property type="entry name" value="MFS_trans_sf"/>
</dbReference>
<feature type="transmembrane region" description="Helical" evidence="5">
    <location>
        <begin position="159"/>
        <end position="180"/>
    </location>
</feature>
<keyword evidence="2 5" id="KW-0812">Transmembrane</keyword>
<dbReference type="AlphaFoldDB" id="A0A2K1QR53"/>
<dbReference type="GO" id="GO:0016020">
    <property type="term" value="C:membrane"/>
    <property type="evidence" value="ECO:0007669"/>
    <property type="project" value="UniProtKB-SubCell"/>
</dbReference>
<comment type="caution">
    <text evidence="6">The sequence shown here is derived from an EMBL/GenBank/DDBJ whole genome shotgun (WGS) entry which is preliminary data.</text>
</comment>
<sequence>MAFENPKTPVPGTLEKVAIPEIDDVTKSLAADNAEEHELTLRVVARQHPKIILWSFFWCMCAVGWGFDTQVNGAMVSIPTFRGYYGYYLDGKAVLGADWQAAFNVVSSAGQFFGGFACSWISDRTGRRFSLAIGVLICSAMAFVLLGEVSSLALRARTTALATATQAVFGIVMFFAVPFMVNPDEANLRGKVGFIFGGMSAVATVACIFFIPELKGRTISEIDTMFYRQVPLRKMGTYKIDEVLS</sequence>
<evidence type="ECO:0000256" key="5">
    <source>
        <dbReference type="SAM" id="Phobius"/>
    </source>
</evidence>
<reference evidence="6 7" key="1">
    <citation type="submission" date="2017-06" db="EMBL/GenBank/DDBJ databases">
        <title>Draft genome sequence of a variant of Elsinoe murrayae.</title>
        <authorList>
            <person name="Cheng Q."/>
        </authorList>
    </citation>
    <scope>NUCLEOTIDE SEQUENCE [LARGE SCALE GENOMIC DNA]</scope>
    <source>
        <strain evidence="6 7">CQ-2017a</strain>
    </source>
</reference>
<organism evidence="6 7">
    <name type="scientific">Sphaceloma murrayae</name>
    <dbReference type="NCBI Taxonomy" id="2082308"/>
    <lineage>
        <taxon>Eukaryota</taxon>
        <taxon>Fungi</taxon>
        <taxon>Dikarya</taxon>
        <taxon>Ascomycota</taxon>
        <taxon>Pezizomycotina</taxon>
        <taxon>Dothideomycetes</taxon>
        <taxon>Dothideomycetidae</taxon>
        <taxon>Myriangiales</taxon>
        <taxon>Elsinoaceae</taxon>
        <taxon>Sphaceloma</taxon>
    </lineage>
</organism>
<dbReference type="InterPro" id="IPR005828">
    <property type="entry name" value="MFS_sugar_transport-like"/>
</dbReference>
<dbReference type="Pfam" id="PF00083">
    <property type="entry name" value="Sugar_tr"/>
    <property type="match status" value="1"/>
</dbReference>
<evidence type="ECO:0000256" key="3">
    <source>
        <dbReference type="ARBA" id="ARBA00022989"/>
    </source>
</evidence>
<evidence type="ECO:0000256" key="2">
    <source>
        <dbReference type="ARBA" id="ARBA00022692"/>
    </source>
</evidence>
<gene>
    <name evidence="6" type="ORF">CAC42_8065</name>
</gene>
<dbReference type="InParanoid" id="A0A2K1QR53"/>
<dbReference type="GO" id="GO:0005351">
    <property type="term" value="F:carbohydrate:proton symporter activity"/>
    <property type="evidence" value="ECO:0007669"/>
    <property type="project" value="TreeGrafter"/>
</dbReference>
<dbReference type="OrthoDB" id="6612291at2759"/>
<feature type="transmembrane region" description="Helical" evidence="5">
    <location>
        <begin position="192"/>
        <end position="211"/>
    </location>
</feature>
<dbReference type="Gene3D" id="1.20.1250.20">
    <property type="entry name" value="MFS general substrate transporter like domains"/>
    <property type="match status" value="2"/>
</dbReference>
<comment type="subcellular location">
    <subcellularLocation>
        <location evidence="1">Membrane</location>
        <topology evidence="1">Multi-pass membrane protein</topology>
    </subcellularLocation>
</comment>
<evidence type="ECO:0000256" key="1">
    <source>
        <dbReference type="ARBA" id="ARBA00004141"/>
    </source>
</evidence>
<evidence type="ECO:0000313" key="7">
    <source>
        <dbReference type="Proteomes" id="UP000243797"/>
    </source>
</evidence>
<name>A0A2K1QR53_9PEZI</name>
<accession>A0A2K1QR53</accession>
<dbReference type="EMBL" id="NKHZ01000050">
    <property type="protein sequence ID" value="PNS17522.1"/>
    <property type="molecule type" value="Genomic_DNA"/>
</dbReference>
<feature type="transmembrane region" description="Helical" evidence="5">
    <location>
        <begin position="129"/>
        <end position="147"/>
    </location>
</feature>
<dbReference type="Proteomes" id="UP000243797">
    <property type="component" value="Unassembled WGS sequence"/>
</dbReference>
<keyword evidence="4 5" id="KW-0472">Membrane</keyword>
<dbReference type="InterPro" id="IPR050360">
    <property type="entry name" value="MFS_Sugar_Transporters"/>
</dbReference>